<accession>A0A1H1PL41</accession>
<dbReference type="InterPro" id="IPR001466">
    <property type="entry name" value="Beta-lactam-related"/>
</dbReference>
<dbReference type="STRING" id="589382.SAMN04489721_0804"/>
<evidence type="ECO:0000313" key="2">
    <source>
        <dbReference type="EMBL" id="SDS11807.1"/>
    </source>
</evidence>
<dbReference type="SUPFAM" id="SSF56601">
    <property type="entry name" value="beta-lactamase/transpeptidase-like"/>
    <property type="match status" value="1"/>
</dbReference>
<feature type="domain" description="Beta-lactamase-related" evidence="1">
    <location>
        <begin position="41"/>
        <end position="361"/>
    </location>
</feature>
<dbReference type="RefSeq" id="WP_229724681.1">
    <property type="nucleotide sequence ID" value="NZ_BMDN01000003.1"/>
</dbReference>
<dbReference type="EMBL" id="LT629755">
    <property type="protein sequence ID" value="SDS11807.1"/>
    <property type="molecule type" value="Genomic_DNA"/>
</dbReference>
<protein>
    <submittedName>
        <fullName evidence="2">CubicO group peptidase, beta-lactamase class C family</fullName>
    </submittedName>
</protein>
<dbReference type="InterPro" id="IPR050789">
    <property type="entry name" value="Diverse_Enzym_Activities"/>
</dbReference>
<sequence>MSTPLQELLVSHVERGTILGAVALLGSADHPPDTVAVGSMAVEGPPMRPDAIMRIQSMTKAITSASALRLVAMGRLGLDDPLVRWLPELADRRVLVSPTAALSDTVPAARPITLRHLLTNTSGYGMILVDSPLRRAMVENGTDAGVGPVMLGSQEWLSRLTDLPLAFQPGEGWRYHHSFAILGILISRVTGRPARDQLRDDLFRPLGMVDTGFRVPVEKVHRLPAAYRQTEMGPTETEPAGGGFHVGDPPFEESHSELVSTAEDYLGFLRMLVHGGVAQTGPARGERMLPIELAAAMVSDQTPAAAKAPDSFFSPTFWDETGWGYGVSVATSGPHRGRYTWLGGQGTTFHVDPDGTIGILLTQREVDDELMGLFSEFQGLPRG</sequence>
<reference evidence="3" key="1">
    <citation type="submission" date="2016-10" db="EMBL/GenBank/DDBJ databases">
        <authorList>
            <person name="Varghese N."/>
            <person name="Submissions S."/>
        </authorList>
    </citation>
    <scope>NUCLEOTIDE SEQUENCE [LARGE SCALE GENOMIC DNA]</scope>
    <source>
        <strain evidence="3">CPCC 202695</strain>
    </source>
</reference>
<dbReference type="Pfam" id="PF00144">
    <property type="entry name" value="Beta-lactamase"/>
    <property type="match status" value="1"/>
</dbReference>
<dbReference type="InterPro" id="IPR012338">
    <property type="entry name" value="Beta-lactam/transpept-like"/>
</dbReference>
<organism evidence="2 3">
    <name type="scientific">Agromyces flavus</name>
    <dbReference type="NCBI Taxonomy" id="589382"/>
    <lineage>
        <taxon>Bacteria</taxon>
        <taxon>Bacillati</taxon>
        <taxon>Actinomycetota</taxon>
        <taxon>Actinomycetes</taxon>
        <taxon>Micrococcales</taxon>
        <taxon>Microbacteriaceae</taxon>
        <taxon>Agromyces</taxon>
    </lineage>
</organism>
<evidence type="ECO:0000259" key="1">
    <source>
        <dbReference type="Pfam" id="PF00144"/>
    </source>
</evidence>
<dbReference type="Proteomes" id="UP000199482">
    <property type="component" value="Chromosome I"/>
</dbReference>
<dbReference type="PANTHER" id="PTHR43283">
    <property type="entry name" value="BETA-LACTAMASE-RELATED"/>
    <property type="match status" value="1"/>
</dbReference>
<dbReference type="AlphaFoldDB" id="A0A1H1PL41"/>
<dbReference type="Gene3D" id="3.40.710.10">
    <property type="entry name" value="DD-peptidase/beta-lactamase superfamily"/>
    <property type="match status" value="1"/>
</dbReference>
<name>A0A1H1PL41_9MICO</name>
<evidence type="ECO:0000313" key="3">
    <source>
        <dbReference type="Proteomes" id="UP000199482"/>
    </source>
</evidence>
<gene>
    <name evidence="2" type="ORF">SAMN04489721_0804</name>
</gene>
<dbReference type="PANTHER" id="PTHR43283:SF3">
    <property type="entry name" value="BETA-LACTAMASE FAMILY PROTEIN (AFU_ORTHOLOGUE AFUA_5G07500)"/>
    <property type="match status" value="1"/>
</dbReference>
<proteinExistence type="predicted"/>